<dbReference type="SMART" id="SM00220">
    <property type="entry name" value="S_TKc"/>
    <property type="match status" value="1"/>
</dbReference>
<keyword evidence="6" id="KW-0645">Protease</keyword>
<proteinExistence type="inferred from homology"/>
<dbReference type="InterPro" id="IPR043502">
    <property type="entry name" value="DNA/RNA_pol_sf"/>
</dbReference>
<dbReference type="Pfam" id="PF07714">
    <property type="entry name" value="PK_Tyr_Ser-Thr"/>
    <property type="match status" value="1"/>
</dbReference>
<keyword evidence="4" id="KW-0808">Transferase</keyword>
<evidence type="ECO:0000256" key="7">
    <source>
        <dbReference type="ARBA" id="ARBA00022777"/>
    </source>
</evidence>
<evidence type="ECO:0000313" key="14">
    <source>
        <dbReference type="EMBL" id="KAE8736173.1"/>
    </source>
</evidence>
<evidence type="ECO:0000256" key="4">
    <source>
        <dbReference type="ARBA" id="ARBA00022679"/>
    </source>
</evidence>
<keyword evidence="8" id="KW-0067">ATP-binding</keyword>
<dbReference type="PROSITE" id="PS00639">
    <property type="entry name" value="THIOL_PROTEASE_HIS"/>
    <property type="match status" value="1"/>
</dbReference>
<evidence type="ECO:0000259" key="12">
    <source>
        <dbReference type="PROSITE" id="PS50878"/>
    </source>
</evidence>
<feature type="domain" description="Protein kinase" evidence="11">
    <location>
        <begin position="569"/>
        <end position="850"/>
    </location>
</feature>
<dbReference type="InterPro" id="IPR012337">
    <property type="entry name" value="RNaseH-like_sf"/>
</dbReference>
<reference evidence="14" key="1">
    <citation type="submission" date="2019-09" db="EMBL/GenBank/DDBJ databases">
        <title>Draft genome information of white flower Hibiscus syriacus.</title>
        <authorList>
            <person name="Kim Y.-M."/>
        </authorList>
    </citation>
    <scope>NUCLEOTIDE SEQUENCE [LARGE SCALE GENOMIC DNA]</scope>
    <source>
        <strain evidence="14">YM2019G1</strain>
    </source>
</reference>
<keyword evidence="5" id="KW-0547">Nucleotide-binding</keyword>
<evidence type="ECO:0000256" key="5">
    <source>
        <dbReference type="ARBA" id="ARBA00022741"/>
    </source>
</evidence>
<keyword evidence="3" id="KW-0723">Serine/threonine-protein kinase</keyword>
<dbReference type="AlphaFoldDB" id="A0A6A3D329"/>
<gene>
    <name evidence="14" type="ORF">F3Y22_tig00000132pilonHSYRG00074</name>
</gene>
<dbReference type="GO" id="GO:0004190">
    <property type="term" value="F:aspartic-type endopeptidase activity"/>
    <property type="evidence" value="ECO:0007669"/>
    <property type="project" value="UniProtKB-KW"/>
</dbReference>
<dbReference type="Pfam" id="PF25597">
    <property type="entry name" value="SH3_retrovirus"/>
    <property type="match status" value="1"/>
</dbReference>
<dbReference type="Proteomes" id="UP000436088">
    <property type="component" value="Unassembled WGS sequence"/>
</dbReference>
<dbReference type="FunFam" id="3.30.200.20:FF:000060">
    <property type="entry name" value="Serine/threonine-protein kinase isoform 1"/>
    <property type="match status" value="1"/>
</dbReference>
<keyword evidence="7" id="KW-0418">Kinase</keyword>
<dbReference type="InterPro" id="IPR001584">
    <property type="entry name" value="Integrase_cat-core"/>
</dbReference>
<evidence type="ECO:0000256" key="2">
    <source>
        <dbReference type="ARBA" id="ARBA00012513"/>
    </source>
</evidence>
<dbReference type="InterPro" id="IPR000477">
    <property type="entry name" value="RT_dom"/>
</dbReference>
<dbReference type="EC" id="2.7.11.1" evidence="2"/>
<dbReference type="EMBL" id="VEPZ02000013">
    <property type="protein sequence ID" value="KAE8736173.1"/>
    <property type="molecule type" value="Genomic_DNA"/>
</dbReference>
<organism evidence="14 15">
    <name type="scientific">Hibiscus syriacus</name>
    <name type="common">Rose of Sharon</name>
    <dbReference type="NCBI Taxonomy" id="106335"/>
    <lineage>
        <taxon>Eukaryota</taxon>
        <taxon>Viridiplantae</taxon>
        <taxon>Streptophyta</taxon>
        <taxon>Embryophyta</taxon>
        <taxon>Tracheophyta</taxon>
        <taxon>Spermatophyta</taxon>
        <taxon>Magnoliopsida</taxon>
        <taxon>eudicotyledons</taxon>
        <taxon>Gunneridae</taxon>
        <taxon>Pentapetalae</taxon>
        <taxon>rosids</taxon>
        <taxon>malvids</taxon>
        <taxon>Malvales</taxon>
        <taxon>Malvaceae</taxon>
        <taxon>Malvoideae</taxon>
        <taxon>Hibiscus</taxon>
    </lineage>
</organism>
<comment type="catalytic activity">
    <reaction evidence="10">
        <text>L-seryl-[protein] + ATP = O-phospho-L-seryl-[protein] + ADP + H(+)</text>
        <dbReference type="Rhea" id="RHEA:17989"/>
        <dbReference type="Rhea" id="RHEA-COMP:9863"/>
        <dbReference type="Rhea" id="RHEA-COMP:11604"/>
        <dbReference type="ChEBI" id="CHEBI:15378"/>
        <dbReference type="ChEBI" id="CHEBI:29999"/>
        <dbReference type="ChEBI" id="CHEBI:30616"/>
        <dbReference type="ChEBI" id="CHEBI:83421"/>
        <dbReference type="ChEBI" id="CHEBI:456216"/>
        <dbReference type="EC" id="2.7.11.1"/>
    </reaction>
</comment>
<dbReference type="Gene3D" id="1.10.510.10">
    <property type="entry name" value="Transferase(Phosphotransferase) domain 1"/>
    <property type="match status" value="1"/>
</dbReference>
<evidence type="ECO:0000313" key="15">
    <source>
        <dbReference type="Proteomes" id="UP000436088"/>
    </source>
</evidence>
<dbReference type="Gene3D" id="3.30.70.270">
    <property type="match status" value="1"/>
</dbReference>
<evidence type="ECO:0000256" key="6">
    <source>
        <dbReference type="ARBA" id="ARBA00022750"/>
    </source>
</evidence>
<sequence>MTSRREWFHHYEPVSGGSVYSCNDHALEIVGVGTIKLKMYDGTIKVIRDVRHVKGLKKNLLSYGLLDNNASKIETQKGIMKVFRGALVVMKGEKITTNLYMMKGEALLEAEASVTSFSSDSAMLWHQKLGHMLEQGMKVLMEQKLLSGLTKGELDSGNKIKCFRTDNGGEYTSEEFDDFCRKEYIKRQFTMANTPQQNIVAERINKTLLERTRSILRDDGLEKSLWAEVVNTACYLMNRAPSMAIELKTQIEMWTGKLGDYSNLHVFGSIVYVMYNSQEISKLDPKSRKCKFLEYADGVKGHHLWDLTARKVIINRDVISVEDKLQRKDDEDDEPSIYHEAINSSDASLWMMAMQEEIEALHKNNTWNLVTLPQGKKPIDNKWVFKIKRNGDDQVERYAFDVNVERAEDVLMHKRLLLKARHPASRPAIEVRLVQVRSASDRNRVESVHMKVHPPPAFGTSSDLELMHEAKRVTKDLENIFNAKPIHYWLMHEITISTIDKPKLLTQDPEQLRDVLIKEISGVEKHSSLKSHVIYHVRELEQTGNKLNSNHINIDGIGDDVREIDTSLLKYESKLASSSYGDLYKRTFCGQDVAIKVLRTEHQIENLRKEFTQEVNILRKIRHNNVVQFIGACSSPPSLCIVTEFMSGGSIYDLLRKQKSGFKLPFLLEVAIDVSKGMSYLHQNSIMHRDLKAANLLMDANGVVKVADFGIARVRTQPGVMTAESGTYLWMAPEVGEGLKGLFAVVKIEAAHLSNHLLPQRGLLCTEKDLQGCTLYVRTTVGDTEVFSMEIGLHQGSTLSPYIFALIMDDIYCATPDSVPWCMFFADDIVLVAETRTELNSRLATWKTALEEKGLRINIAKTEYLCSNFSGNQNDDDVEVCIEGHVLPSNYCFKYLGSMIHKDRGVDDDVTYRIKAGWLKWRAATGVLCDKKACGRTLWDMTPNSAIRMSLGVVPVSENLREGRLRWFGHVLRRQPSDTVRRVESITVDGARRRGRPRRKWEDCLKTDLKDLALTEDMTSDRKIWRLKIRVAE</sequence>
<dbReference type="GO" id="GO:0015074">
    <property type="term" value="P:DNA integration"/>
    <property type="evidence" value="ECO:0007669"/>
    <property type="project" value="InterPro"/>
</dbReference>
<dbReference type="InterPro" id="IPR025724">
    <property type="entry name" value="GAG-pre-integrase_dom"/>
</dbReference>
<dbReference type="Gene3D" id="3.30.420.10">
    <property type="entry name" value="Ribonuclease H-like superfamily/Ribonuclease H"/>
    <property type="match status" value="1"/>
</dbReference>
<dbReference type="InterPro" id="IPR054722">
    <property type="entry name" value="PolX-like_BBD"/>
</dbReference>
<evidence type="ECO:0000256" key="1">
    <source>
        <dbReference type="ARBA" id="ARBA00010507"/>
    </source>
</evidence>
<dbReference type="Pfam" id="PF22936">
    <property type="entry name" value="Pol_BBD"/>
    <property type="match status" value="1"/>
</dbReference>
<dbReference type="PROSITE" id="PS50994">
    <property type="entry name" value="INTEGRASE"/>
    <property type="match status" value="1"/>
</dbReference>
<protein>
    <recommendedName>
        <fullName evidence="2">non-specific serine/threonine protein kinase</fullName>
        <ecNumber evidence="2">2.7.11.1</ecNumber>
    </recommendedName>
</protein>
<dbReference type="Pfam" id="PF13976">
    <property type="entry name" value="gag_pre-integrs"/>
    <property type="match status" value="1"/>
</dbReference>
<dbReference type="PROSITE" id="PS50011">
    <property type="entry name" value="PROTEIN_KINASE_DOM"/>
    <property type="match status" value="1"/>
</dbReference>
<accession>A0A6A3D329</accession>
<dbReference type="InterPro" id="IPR036397">
    <property type="entry name" value="RNaseH_sf"/>
</dbReference>
<dbReference type="PROSITE" id="PS00108">
    <property type="entry name" value="PROTEIN_KINASE_ST"/>
    <property type="match status" value="1"/>
</dbReference>
<dbReference type="InterPro" id="IPR000719">
    <property type="entry name" value="Prot_kinase_dom"/>
</dbReference>
<dbReference type="InterPro" id="IPR025660">
    <property type="entry name" value="Pept_his_AS"/>
</dbReference>
<keyword evidence="6" id="KW-0378">Hydrolase</keyword>
<dbReference type="GO" id="GO:0005524">
    <property type="term" value="F:ATP binding"/>
    <property type="evidence" value="ECO:0007669"/>
    <property type="project" value="UniProtKB-KW"/>
</dbReference>
<comment type="catalytic activity">
    <reaction evidence="9">
        <text>L-threonyl-[protein] + ATP = O-phospho-L-threonyl-[protein] + ADP + H(+)</text>
        <dbReference type="Rhea" id="RHEA:46608"/>
        <dbReference type="Rhea" id="RHEA-COMP:11060"/>
        <dbReference type="Rhea" id="RHEA-COMP:11605"/>
        <dbReference type="ChEBI" id="CHEBI:15378"/>
        <dbReference type="ChEBI" id="CHEBI:30013"/>
        <dbReference type="ChEBI" id="CHEBI:30616"/>
        <dbReference type="ChEBI" id="CHEBI:61977"/>
        <dbReference type="ChEBI" id="CHEBI:456216"/>
        <dbReference type="EC" id="2.7.11.1"/>
    </reaction>
</comment>
<dbReference type="PANTHER" id="PTHR44329:SF278">
    <property type="entry name" value="PROTEIN KINASE DOMAIN-CONTAINING PROTEIN"/>
    <property type="match status" value="1"/>
</dbReference>
<name>A0A6A3D329_HIBSY</name>
<dbReference type="SUPFAM" id="SSF56112">
    <property type="entry name" value="Protein kinase-like (PK-like)"/>
    <property type="match status" value="1"/>
</dbReference>
<dbReference type="InterPro" id="IPR051681">
    <property type="entry name" value="Ser/Thr_Kinases-Pseudokinases"/>
</dbReference>
<evidence type="ECO:0000256" key="3">
    <source>
        <dbReference type="ARBA" id="ARBA00022527"/>
    </source>
</evidence>
<evidence type="ECO:0000259" key="11">
    <source>
        <dbReference type="PROSITE" id="PS50011"/>
    </source>
</evidence>
<keyword evidence="6" id="KW-0064">Aspartyl protease</keyword>
<dbReference type="PANTHER" id="PTHR44329">
    <property type="entry name" value="SERINE/THREONINE-PROTEIN KINASE TNNI3K-RELATED"/>
    <property type="match status" value="1"/>
</dbReference>
<feature type="domain" description="Integrase catalytic" evidence="13">
    <location>
        <begin position="163"/>
        <end position="258"/>
    </location>
</feature>
<comment type="caution">
    <text evidence="14">The sequence shown here is derived from an EMBL/GenBank/DDBJ whole genome shotgun (WGS) entry which is preliminary data.</text>
</comment>
<dbReference type="SUPFAM" id="SSF53098">
    <property type="entry name" value="Ribonuclease H-like"/>
    <property type="match status" value="1"/>
</dbReference>
<keyword evidence="15" id="KW-1185">Reference proteome</keyword>
<dbReference type="InterPro" id="IPR001245">
    <property type="entry name" value="Ser-Thr/Tyr_kinase_cat_dom"/>
</dbReference>
<evidence type="ECO:0000256" key="9">
    <source>
        <dbReference type="ARBA" id="ARBA00047899"/>
    </source>
</evidence>
<evidence type="ECO:0000256" key="8">
    <source>
        <dbReference type="ARBA" id="ARBA00022840"/>
    </source>
</evidence>
<dbReference type="PROSITE" id="PS50878">
    <property type="entry name" value="RT_POL"/>
    <property type="match status" value="1"/>
</dbReference>
<dbReference type="SUPFAM" id="SSF56672">
    <property type="entry name" value="DNA/RNA polymerases"/>
    <property type="match status" value="1"/>
</dbReference>
<dbReference type="InterPro" id="IPR011009">
    <property type="entry name" value="Kinase-like_dom_sf"/>
</dbReference>
<evidence type="ECO:0000256" key="10">
    <source>
        <dbReference type="ARBA" id="ARBA00048679"/>
    </source>
</evidence>
<dbReference type="InterPro" id="IPR043128">
    <property type="entry name" value="Rev_trsase/Diguanyl_cyclase"/>
</dbReference>
<dbReference type="InterPro" id="IPR057670">
    <property type="entry name" value="SH3_retrovirus"/>
</dbReference>
<dbReference type="GO" id="GO:0003676">
    <property type="term" value="F:nucleic acid binding"/>
    <property type="evidence" value="ECO:0007669"/>
    <property type="project" value="InterPro"/>
</dbReference>
<comment type="similarity">
    <text evidence="1">Belongs to the protein kinase superfamily. TKL Ser/Thr protein kinase family. RAF subfamily.</text>
</comment>
<dbReference type="InterPro" id="IPR008271">
    <property type="entry name" value="Ser/Thr_kinase_AS"/>
</dbReference>
<dbReference type="Gene3D" id="3.30.200.20">
    <property type="entry name" value="Phosphorylase Kinase, domain 1"/>
    <property type="match status" value="1"/>
</dbReference>
<evidence type="ECO:0000259" key="13">
    <source>
        <dbReference type="PROSITE" id="PS50994"/>
    </source>
</evidence>
<dbReference type="GO" id="GO:0004674">
    <property type="term" value="F:protein serine/threonine kinase activity"/>
    <property type="evidence" value="ECO:0007669"/>
    <property type="project" value="UniProtKB-KW"/>
</dbReference>
<dbReference type="Pfam" id="PF00078">
    <property type="entry name" value="RVT_1"/>
    <property type="match status" value="1"/>
</dbReference>
<feature type="domain" description="Reverse transcriptase" evidence="12">
    <location>
        <begin position="564"/>
        <end position="900"/>
    </location>
</feature>